<dbReference type="InterPro" id="IPR016024">
    <property type="entry name" value="ARM-type_fold"/>
</dbReference>
<dbReference type="Proteomes" id="UP000007148">
    <property type="component" value="Unassembled WGS sequence"/>
</dbReference>
<dbReference type="CDD" id="cd05163">
    <property type="entry name" value="PIKK_TRRAP"/>
    <property type="match status" value="1"/>
</dbReference>
<dbReference type="GO" id="GO:0006355">
    <property type="term" value="P:regulation of DNA-templated transcription"/>
    <property type="evidence" value="ECO:0007669"/>
    <property type="project" value="TreeGrafter"/>
</dbReference>
<comment type="caution">
    <text evidence="5">The sequence shown here is derived from an EMBL/GenBank/DDBJ whole genome shotgun (WGS) entry which is preliminary data.</text>
</comment>
<dbReference type="EMBL" id="CAFZ01000009">
    <property type="protein sequence ID" value="CCA67057.1"/>
    <property type="molecule type" value="Genomic_DNA"/>
</dbReference>
<dbReference type="Pfam" id="PF20206">
    <property type="entry name" value="Tra1_ring"/>
    <property type="match status" value="2"/>
</dbReference>
<dbReference type="GO" id="GO:0035267">
    <property type="term" value="C:NuA4 histone acetyltransferase complex"/>
    <property type="evidence" value="ECO:0007669"/>
    <property type="project" value="TreeGrafter"/>
</dbReference>
<dbReference type="GO" id="GO:0000124">
    <property type="term" value="C:SAGA complex"/>
    <property type="evidence" value="ECO:0007669"/>
    <property type="project" value="TreeGrafter"/>
</dbReference>
<reference evidence="5 6" key="1">
    <citation type="journal article" date="2011" name="PLoS Pathog.">
        <title>Endophytic Life Strategies Decoded by Genome and Transcriptome Analyses of the Mutualistic Root Symbiont Piriformospora indica.</title>
        <authorList>
            <person name="Zuccaro A."/>
            <person name="Lahrmann U."/>
            <person name="Guldener U."/>
            <person name="Langen G."/>
            <person name="Pfiffi S."/>
            <person name="Biedenkopf D."/>
            <person name="Wong P."/>
            <person name="Samans B."/>
            <person name="Grimm C."/>
            <person name="Basiewicz M."/>
            <person name="Murat C."/>
            <person name="Martin F."/>
            <person name="Kogel K.H."/>
        </authorList>
    </citation>
    <scope>NUCLEOTIDE SEQUENCE [LARGE SCALE GENOMIC DNA]</scope>
    <source>
        <strain evidence="5 6">DSM 11827</strain>
    </source>
</reference>
<dbReference type="eggNOG" id="KOG0889">
    <property type="taxonomic scope" value="Eukaryota"/>
</dbReference>
<accession>G4T6Z9</accession>
<dbReference type="InterPro" id="IPR011990">
    <property type="entry name" value="TPR-like_helical_dom_sf"/>
</dbReference>
<evidence type="ECO:0000313" key="5">
    <source>
        <dbReference type="EMBL" id="CCA67057.1"/>
    </source>
</evidence>
<dbReference type="OMA" id="CLDLYGQ"/>
<dbReference type="PANTHER" id="PTHR11139">
    <property type="entry name" value="ATAXIA TELANGIECTASIA MUTATED ATM -RELATED"/>
    <property type="match status" value="1"/>
</dbReference>
<evidence type="ECO:0000259" key="4">
    <source>
        <dbReference type="PROSITE" id="PS51189"/>
    </source>
</evidence>
<comment type="similarity">
    <text evidence="1">Belongs to the PI3/PI4-kinase family. TRA1 subfamily.</text>
</comment>
<dbReference type="SUPFAM" id="SSF48371">
    <property type="entry name" value="ARM repeat"/>
    <property type="match status" value="3"/>
</dbReference>
<feature type="domain" description="PI3K/PI4K catalytic" evidence="3">
    <location>
        <begin position="3191"/>
        <end position="3521"/>
    </location>
</feature>
<dbReference type="SUPFAM" id="SSF48452">
    <property type="entry name" value="TPR-like"/>
    <property type="match status" value="1"/>
</dbReference>
<dbReference type="OrthoDB" id="5570127at2759"/>
<dbReference type="STRING" id="1109443.G4T6Z9"/>
<dbReference type="InterPro" id="IPR046807">
    <property type="entry name" value="Tra1_central"/>
</dbReference>
<feature type="region of interest" description="Disordered" evidence="2">
    <location>
        <begin position="2991"/>
        <end position="3010"/>
    </location>
</feature>
<evidence type="ECO:0000313" key="6">
    <source>
        <dbReference type="Proteomes" id="UP000007148"/>
    </source>
</evidence>
<sequence>MAYSGLDAQAAKLVDPSTDINVKLGIIRDFGKTFTSDAQRDPEWQKATTTVCPILIDTLKTGSPVWKKYVNDKENVEQVLRVQILELLHKLLTTEAMRSHLNTFIPLLFDLVRTDNEEIAIHVVKMFHELFRGLRAVMESHIPTFMQLIIDLYTSTGDHLDEVFGPGGAATSEPDRSTLNKSSTSLRVIAELQLVCLFILQTNQTAQAFNPQGLADAALKLYLYETPQEKEKDTDKMDEGELHFGPPSSIANQSIFSDLIVAQVKAGPVLSLVLRKDSPVLSSESWPQLVNQIPAAALRALRVMSPDAYSLRKEGITSLRHLAATDVKVQLATHFTELLDDRMLLGNLKSEPAFFISTHAQFAEITFQLRPFIDLDATLALLRHQCERLSDSNAPHLIASHTGRILIYTLDPLSVKLRAQDNSVPPEVAAKLSNMLHALLETICTRLHASITIGERLYALKDGTASEELKQLVTLEQSRTVPVFPYLASETLETTLNEERIFLRAVPNTVRLALQIIRALNGRVPDSDIMGRLFKYLCSAMTVVKADAQFEATVYKQMAEMFTEMEPHVFQDVWTKHMGMYFDALVMQPNLMSIVQLLYQSPQTMFPLTALVLRHLVDHMETLNEGNAQSTAVMSRMYRITFMSLANLQDGFERMLLPHLTKLLIDVFPMAARAHHSPRNLRMVPYYLFRAFGNKGATAKFELLHQEIYPLLPELLDSVNRALELTDDEVQQDQLVEIALTIPVRLQYLAPFIAQLWRPLVLALRSSNQEIVKQGLRTLEIAVENLPNIDLLDPKARPVARELVLALHKTLKPGNQHAETAQAATRILGKLGGRNRRILSLPPDLEYEETGVPYSIPIEFTTHIASLKIGPACEVAVNALKDSKGSSYHEPAFEFIKTQLYLLLQQGVEGAVMEGLFCKCIEGAIATIHLSNMEPMASELLREVSKALSEQELAKGLGSQVGRRATITTITILFYETMMTVLVRHSNRSDESGRRLIASIIQELHDRGQGGSKERMRGTMNMIVHIVSKFGSMCWNPDWRYKMAGCTGIAVLISDQVNLGTAWPYWKEMEICRSLVMILKDMPQDPPAEEAEVLSTITDLVKFCNAPRPDSMALDEKPLDEDARKDMAPDEIQHYEWLRRPVAQKIDHYIGVFATDLKSPTKAVRDATQDRFKLLADLCGRPLSEIIGSAVEKITADIYSKPLRMFLPQVQVGYMEAITYLLNIEPSVITVSDELLRLMGEVIALGEMEEPVPNPMYPLQRPARRTIVLSAQTKAASIRLVTASLVITDFLSKHPILRQKATSLLFKALYSPNEEIKTAAHNGLSVFLKNQSRLPREHLQAGLRPVLMNLADPAKLTVGSLEGLARLLGLLTNYFKVEIATKLIDHFKALSDDEILNNAAYGPMADNDAISKLVRLLNIFHLLPPAANAYLEQVTELVVTTETKIHAASPTPFTSPISAYLDRFPSDALETLFKHVKDARWVQTYRHIIQAGQAPNFTTALKGQGARLAQSMENAENGHAGVPAILICLDLAQSDPEWMAAQEEILEALKVVWTSQFTSVDEEVSFAPARLVLIRAIYMVWIEVFKVTPRVDILASLPLAFTRPVEICYAEVLDFINFHVTNKTTAAFKHQAVQHLFTMLDEGSPEALVVQYLRVIVIPLLTAEFRQAQNCDVVVADGLIAKITAKAWKASPSSMSSALLSEYLQLTSILIVNALPRLASDTRPVVAKYVWDFLKHPEPIVRNSACLTAARLFSLKEVTSEKFQRPLWLTLLKAPPDGELSPVARQALDIMTPVMPRLASPDVSLRWDQAICRTLVEEQHNLVTTVHIYRLLLRHSDQCYQSKESFVPPIAQGLTRLGFNPGFTGETRTLALDLVDLIINWHRRASEEAGEAMVVDSTSPAASWEIPTHLKENIIGYLIRFAAAATPDTFRAGLNTRALTQLKTLCSLPDWSDLNVRMSYFSRILETPENSDSGAIWNLINCVKALNVVITDRSDAWVLQRAGDLFAFTKRVLVVPQDPVIDSFSSVLDRVFDVLPVGEEGTELTGPAGDLWQWISEFVRESLGNLVRIPGTLAALLSVVKHSPSRIEPFGHGLMKLFHRLIKEHAASLPADQANANVQRIFSVLEISKLSVRCLGDHRKQFLSGLVQLVNTTPNGELRRRLLAMAREWVMTPGITVPTTKEKASLMQKMQSWSKYNDQVYQDYLKLVYEIYSTPSMARTDLTVRLEASFILGCKAEDPALRRDFLDLFDAHIPKQIGPRLAYLLGGQGWDVMIEFNWAYVVLDMILAAVNEEAAMSPAEPALSTLADHVLRVKDILHPLRHIFFYDSLAMSRVFVSLFGEIWHGLPRKEQGDITASIIIALTRQAPQELPRNNVFQTLLAAVQRCNPPIALPPHVVKYLSKTYHSWYEGLEFLQSAVEQGREDDASVREANQDALAELYAELSEDDYYYGLWRRRCLYEETNAALSFEQNGLYQFAQPLYETAQIKARQNIYPMSEAEYYVWEDHWMLCSQKLLQWDILQDVASGEANADLALECAWRTLQTWNHDNVAVQTFINSYQGVLTPRRQLFKAYYTLYSMACTLKEQQALMAQAAAQNQSPASRVGVMATGPESDFARFVDEANQLSLRKWIALPEGLTQAHVKILGQFQQVVELREASLLMSNLTSTTRENLNEKAAEAKGIFHHWRERLPLQHDEIDIWNDVVSWRQHVFHAVNKFYLPLSPDGPGQAASGTHIHRGHHESAWIINRFAHVARRHGLLQVCQNSLADIYKLPNIEISEAFLKLREQARCHLERPNELYQGLEVINNTNLVYFTGPQKSEFFAMKGVFLHKLARHDDANAAFGQAVQLDISMPKAWAKWGVFQDDMHHLTPTDFSLAASAVSCYLQAASLHKNAKCRPLLNRVLWLLSMDDQEGTVAQSWDKYQGEHVYWYWITFIPQLLMSLSQREGRCAHFILHGIAKTFPQALYYPLRAQKDEFQTLKKEHMQRQAVAMTSDPTSDTVMNGVDGNPVASGATIQDGTKHSWDMAEELVALLKTGHPLLALSLEQIAEQIRERLKPNLEEEAYRMTTSLLSDALTHLAPPSREMHAIAPSILLTAQKVASTLPLGEMRTTFEVRLSKPNATMVDIVQAIVSVRDQIESTLDRRPRFQSMEVWSHFLVEFHLNRSEKVSVPGQYLEHKDNNSQFIEIKRISTRLERCRSPIIAFRRLTFMGHDGSAHMFMIQPQSARSSRREERLAQITRIFNERLSQKKEAKKRNLEFNVVPTVFLNAFLRLVKLDSSYVGFMDIYDEHCAHNGFGREEPSLLFQEKLRTYYYAKMDEGARGSDILKIEYWQARLDAKNEVESKLIPKTILSDYMKRTFKDSTSLWLMRKQFTRQISALNFLSYCMHVQVQPRRMLISRQTGAVSIIDCSLVLRPDRPSLQWNDSTPFRLTPNIQTFVSPLGIEGLMTSSMLALSRGLLEPELDIEKQLWLFLRDDFTTWYKQQGKNLQADEKLVFRVNVAEAITAFIKRMYQLSAGPERTRAQAAEGSSQLPTQTVVGAIQTLINLASNPLSQAKNPDQYYPWY</sequence>
<dbReference type="GO" id="GO:0004672">
    <property type="term" value="F:protein kinase activity"/>
    <property type="evidence" value="ECO:0007669"/>
    <property type="project" value="UniProtKB-ARBA"/>
</dbReference>
<dbReference type="FunCoup" id="G4T6Z9">
    <property type="interactions" value="653"/>
</dbReference>
<dbReference type="Pfam" id="PF02259">
    <property type="entry name" value="FAT"/>
    <property type="match status" value="1"/>
</dbReference>
<evidence type="ECO:0000256" key="2">
    <source>
        <dbReference type="SAM" id="MobiDB-lite"/>
    </source>
</evidence>
<dbReference type="Pfam" id="PF20175">
    <property type="entry name" value="Tra1_central"/>
    <property type="match status" value="1"/>
</dbReference>
<dbReference type="InterPro" id="IPR050517">
    <property type="entry name" value="DDR_Repair_Kinase"/>
</dbReference>
<proteinExistence type="inferred from homology"/>
<dbReference type="HOGENOM" id="CLU_000129_1_0_1"/>
<gene>
    <name evidence="5" type="ORF">PIIN_00894</name>
</gene>
<dbReference type="PROSITE" id="PS51189">
    <property type="entry name" value="FAT"/>
    <property type="match status" value="1"/>
</dbReference>
<dbReference type="GO" id="GO:0006281">
    <property type="term" value="P:DNA repair"/>
    <property type="evidence" value="ECO:0007669"/>
    <property type="project" value="TreeGrafter"/>
</dbReference>
<dbReference type="InterPro" id="IPR000403">
    <property type="entry name" value="PI3/4_kinase_cat_dom"/>
</dbReference>
<organism evidence="5 6">
    <name type="scientific">Serendipita indica (strain DSM 11827)</name>
    <name type="common">Root endophyte fungus</name>
    <name type="synonym">Piriformospora indica</name>
    <dbReference type="NCBI Taxonomy" id="1109443"/>
    <lineage>
        <taxon>Eukaryota</taxon>
        <taxon>Fungi</taxon>
        <taxon>Dikarya</taxon>
        <taxon>Basidiomycota</taxon>
        <taxon>Agaricomycotina</taxon>
        <taxon>Agaricomycetes</taxon>
        <taxon>Sebacinales</taxon>
        <taxon>Serendipitaceae</taxon>
        <taxon>Serendipita</taxon>
    </lineage>
</organism>
<dbReference type="InterPro" id="IPR046805">
    <property type="entry name" value="Tra1_ring"/>
</dbReference>
<evidence type="ECO:0000259" key="3">
    <source>
        <dbReference type="PROSITE" id="PS50290"/>
    </source>
</evidence>
<dbReference type="GO" id="GO:0005634">
    <property type="term" value="C:nucleus"/>
    <property type="evidence" value="ECO:0007669"/>
    <property type="project" value="TreeGrafter"/>
</dbReference>
<evidence type="ECO:0000256" key="1">
    <source>
        <dbReference type="ARBA" id="ARBA00007234"/>
    </source>
</evidence>
<dbReference type="PANTHER" id="PTHR11139:SF1">
    <property type="entry name" value="TRANSFORMATION_TRANSCRIPTION DOMAIN-ASSOCIATED PROTEIN"/>
    <property type="match status" value="1"/>
</dbReference>
<feature type="domain" description="FAT" evidence="4">
    <location>
        <begin position="2396"/>
        <end position="2975"/>
    </location>
</feature>
<keyword evidence="6" id="KW-1185">Reference proteome</keyword>
<protein>
    <submittedName>
        <fullName evidence="5">Related to TRA1-component of the Ada-Spt transcriptional regulatory complex (N-terminal)</fullName>
    </submittedName>
</protein>
<dbReference type="SMART" id="SM00146">
    <property type="entry name" value="PI3Kc"/>
    <property type="match status" value="1"/>
</dbReference>
<dbReference type="PROSITE" id="PS50290">
    <property type="entry name" value="PI3_4_KINASE_3"/>
    <property type="match status" value="1"/>
</dbReference>
<dbReference type="InParanoid" id="G4T6Z9"/>
<name>G4T6Z9_SERID</name>
<dbReference type="InterPro" id="IPR011009">
    <property type="entry name" value="Kinase-like_dom_sf"/>
</dbReference>
<dbReference type="SUPFAM" id="SSF56112">
    <property type="entry name" value="Protein kinase-like (PK-like)"/>
    <property type="match status" value="1"/>
</dbReference>
<dbReference type="Pfam" id="PF00454">
    <property type="entry name" value="PI3_PI4_kinase"/>
    <property type="match status" value="1"/>
</dbReference>
<dbReference type="InterPro" id="IPR003151">
    <property type="entry name" value="PIK-rel_kinase_FAT"/>
</dbReference>
<dbReference type="InterPro" id="IPR014009">
    <property type="entry name" value="PIK_FAT"/>
</dbReference>